<keyword evidence="6 8" id="KW-0472">Membrane</keyword>
<dbReference type="PANTHER" id="PTHR30069:SF40">
    <property type="entry name" value="TONB-DEPENDENT RECEPTOR NMB0964-RELATED"/>
    <property type="match status" value="1"/>
</dbReference>
<keyword evidence="15" id="KW-1185">Reference proteome</keyword>
<dbReference type="AlphaFoldDB" id="A0AA41X4G1"/>
<dbReference type="InterPro" id="IPR008969">
    <property type="entry name" value="CarboxyPept-like_regulatory"/>
</dbReference>
<dbReference type="SUPFAM" id="SSF56935">
    <property type="entry name" value="Porins"/>
    <property type="match status" value="1"/>
</dbReference>
<evidence type="ECO:0000256" key="11">
    <source>
        <dbReference type="SAM" id="SignalP"/>
    </source>
</evidence>
<keyword evidence="3 8" id="KW-1134">Transmembrane beta strand</keyword>
<keyword evidence="11" id="KW-0732">Signal</keyword>
<comment type="similarity">
    <text evidence="8 9">Belongs to the TonB-dependent receptor family.</text>
</comment>
<evidence type="ECO:0000259" key="12">
    <source>
        <dbReference type="Pfam" id="PF00593"/>
    </source>
</evidence>
<evidence type="ECO:0000256" key="10">
    <source>
        <dbReference type="SAM" id="MobiDB-lite"/>
    </source>
</evidence>
<evidence type="ECO:0000256" key="1">
    <source>
        <dbReference type="ARBA" id="ARBA00004571"/>
    </source>
</evidence>
<dbReference type="SUPFAM" id="SSF49464">
    <property type="entry name" value="Carboxypeptidase regulatory domain-like"/>
    <property type="match status" value="1"/>
</dbReference>
<feature type="compositionally biased region" description="Basic and acidic residues" evidence="10">
    <location>
        <begin position="369"/>
        <end position="387"/>
    </location>
</feature>
<evidence type="ECO:0000256" key="8">
    <source>
        <dbReference type="PROSITE-ProRule" id="PRU01360"/>
    </source>
</evidence>
<proteinExistence type="inferred from homology"/>
<dbReference type="Gene3D" id="2.40.170.20">
    <property type="entry name" value="TonB-dependent receptor, beta-barrel domain"/>
    <property type="match status" value="1"/>
</dbReference>
<organism evidence="14 15">
    <name type="scientific">Opacimonas viscosa</name>
    <dbReference type="NCBI Taxonomy" id="2961944"/>
    <lineage>
        <taxon>Bacteria</taxon>
        <taxon>Pseudomonadati</taxon>
        <taxon>Pseudomonadota</taxon>
        <taxon>Gammaproteobacteria</taxon>
        <taxon>Alteromonadales</taxon>
        <taxon>Alteromonadaceae</taxon>
        <taxon>Opacimonas</taxon>
    </lineage>
</organism>
<dbReference type="GO" id="GO:0015344">
    <property type="term" value="F:siderophore uptake transmembrane transporter activity"/>
    <property type="evidence" value="ECO:0007669"/>
    <property type="project" value="TreeGrafter"/>
</dbReference>
<dbReference type="Pfam" id="PF00593">
    <property type="entry name" value="TonB_dep_Rec_b-barrel"/>
    <property type="match status" value="1"/>
</dbReference>
<evidence type="ECO:0000256" key="2">
    <source>
        <dbReference type="ARBA" id="ARBA00022448"/>
    </source>
</evidence>
<keyword evidence="14" id="KW-0675">Receptor</keyword>
<feature type="domain" description="TonB-dependent receptor plug" evidence="13">
    <location>
        <begin position="133"/>
        <end position="237"/>
    </location>
</feature>
<dbReference type="InterPro" id="IPR037066">
    <property type="entry name" value="Plug_dom_sf"/>
</dbReference>
<dbReference type="Pfam" id="PF07715">
    <property type="entry name" value="Plug"/>
    <property type="match status" value="1"/>
</dbReference>
<dbReference type="InterPro" id="IPR000531">
    <property type="entry name" value="Beta-barrel_TonB"/>
</dbReference>
<keyword evidence="5 9" id="KW-0798">TonB box</keyword>
<keyword evidence="7 8" id="KW-0998">Cell outer membrane</keyword>
<comment type="caution">
    <text evidence="14">The sequence shown here is derived from an EMBL/GenBank/DDBJ whole genome shotgun (WGS) entry which is preliminary data.</text>
</comment>
<evidence type="ECO:0000256" key="4">
    <source>
        <dbReference type="ARBA" id="ARBA00022692"/>
    </source>
</evidence>
<evidence type="ECO:0000256" key="3">
    <source>
        <dbReference type="ARBA" id="ARBA00022452"/>
    </source>
</evidence>
<dbReference type="EMBL" id="JANATA010000007">
    <property type="protein sequence ID" value="MCP3428444.1"/>
    <property type="molecule type" value="Genomic_DNA"/>
</dbReference>
<feature type="compositionally biased region" description="Basic and acidic residues" evidence="10">
    <location>
        <begin position="312"/>
        <end position="324"/>
    </location>
</feature>
<evidence type="ECO:0000256" key="9">
    <source>
        <dbReference type="RuleBase" id="RU003357"/>
    </source>
</evidence>
<dbReference type="RefSeq" id="WP_254099727.1">
    <property type="nucleotide sequence ID" value="NZ_JANATA010000007.1"/>
</dbReference>
<dbReference type="Gene3D" id="2.60.40.1120">
    <property type="entry name" value="Carboxypeptidase-like, regulatory domain"/>
    <property type="match status" value="1"/>
</dbReference>
<protein>
    <submittedName>
        <fullName evidence="14">TonB-dependent receptor</fullName>
    </submittedName>
</protein>
<dbReference type="InterPro" id="IPR036942">
    <property type="entry name" value="Beta-barrel_TonB_sf"/>
</dbReference>
<dbReference type="Gene3D" id="2.170.130.10">
    <property type="entry name" value="TonB-dependent receptor, plug domain"/>
    <property type="match status" value="1"/>
</dbReference>
<feature type="domain" description="TonB-dependent receptor-like beta-barrel" evidence="12">
    <location>
        <begin position="440"/>
        <end position="793"/>
    </location>
</feature>
<dbReference type="PROSITE" id="PS52016">
    <property type="entry name" value="TONB_DEPENDENT_REC_3"/>
    <property type="match status" value="1"/>
</dbReference>
<dbReference type="GO" id="GO:0044718">
    <property type="term" value="P:siderophore transmembrane transport"/>
    <property type="evidence" value="ECO:0007669"/>
    <property type="project" value="TreeGrafter"/>
</dbReference>
<evidence type="ECO:0000256" key="6">
    <source>
        <dbReference type="ARBA" id="ARBA00023136"/>
    </source>
</evidence>
<evidence type="ECO:0000259" key="13">
    <source>
        <dbReference type="Pfam" id="PF07715"/>
    </source>
</evidence>
<dbReference type="PANTHER" id="PTHR30069">
    <property type="entry name" value="TONB-DEPENDENT OUTER MEMBRANE RECEPTOR"/>
    <property type="match status" value="1"/>
</dbReference>
<keyword evidence="2 8" id="KW-0813">Transport</keyword>
<feature type="signal peptide" evidence="11">
    <location>
        <begin position="1"/>
        <end position="27"/>
    </location>
</feature>
<keyword evidence="4 8" id="KW-0812">Transmembrane</keyword>
<feature type="region of interest" description="Disordered" evidence="10">
    <location>
        <begin position="362"/>
        <end position="387"/>
    </location>
</feature>
<feature type="chain" id="PRO_5041376166" evidence="11">
    <location>
        <begin position="28"/>
        <end position="824"/>
    </location>
</feature>
<name>A0AA41X4G1_9ALTE</name>
<dbReference type="InterPro" id="IPR012910">
    <property type="entry name" value="Plug_dom"/>
</dbReference>
<gene>
    <name evidence="14" type="ORF">NLF92_05740</name>
</gene>
<sequence length="824" mass="90520">MFTTQKKNKIALALTCALSTSAFCSDAAEWQGKVLDNNGQPVVNAEVSLDGFAKNVFTDANGVFNLAITDEALFTRFSADDIATVELHVNAPGFVHQTLFLAHDETAQQTVTLLPSSIEIIDVHASPFHASVIESALPVSVIANESLRDAQQSTLGDTLNKQVGVHTNFYGGVASSPIIRGLDGPRVLVSQNGLDAGDASRVGPDHVVATEVATAQQIEILRGPATLFFGSGAIGGVVNIVDQRVPTELVKSAQVHASTASVNDEQTLSFVGQTFVNDWAFYADAFWRDSDDYDIPGMAELYDDEHDEEEHDDGHEEHDEHEGEAGTVVNSASESSGFTLGSSYIHDNGFVGFSVGRLEREYGIPGHSHGAEEEHEGEEHEEHEEHADENVFAKMEQTRVQVLSEYQFTKGILEAVQAKAAITNYEHAEIEEDMVGTKFTNDTVEARIELIHRPMAGWKGGLSLHYKNTEFAAVGEEAFTPPAETETLALALLEEKHVGDVLWQLGARIEDVSIDSELLTSAQSVSLNYQPVSISAGFVWDFVEGYNLGASLSFAQRALSATEIFAYGPHIATQTFEVGSYYVAEEHEEHEGEEHAETHLEFALADAKPQLETSRNIDLTLRKFSGDLGFVVNLFYNQIDNYAAATDTGFIFGEDEHHEEHEGEEHDEHDHGAEGLPIYLFTQQDAELYGIETEVHWQLNDDWKVSVQGDLLRAKYTDGSYIPRTSPARFGTDVSYIADKWDAALSVQRVFSQEKIAATETETAGYTMVDAKFSYQLDMGNMDWTVYVQGKNLLDEEARVHTSVLKNLTPLPGRNVKLGIRGSF</sequence>
<evidence type="ECO:0000313" key="14">
    <source>
        <dbReference type="EMBL" id="MCP3428444.1"/>
    </source>
</evidence>
<accession>A0AA41X4G1</accession>
<feature type="region of interest" description="Disordered" evidence="10">
    <location>
        <begin position="305"/>
        <end position="334"/>
    </location>
</feature>
<evidence type="ECO:0000313" key="15">
    <source>
        <dbReference type="Proteomes" id="UP001165413"/>
    </source>
</evidence>
<dbReference type="InterPro" id="IPR039426">
    <property type="entry name" value="TonB-dep_rcpt-like"/>
</dbReference>
<dbReference type="Proteomes" id="UP001165413">
    <property type="component" value="Unassembled WGS sequence"/>
</dbReference>
<evidence type="ECO:0000256" key="5">
    <source>
        <dbReference type="ARBA" id="ARBA00023077"/>
    </source>
</evidence>
<dbReference type="GO" id="GO:0009279">
    <property type="term" value="C:cell outer membrane"/>
    <property type="evidence" value="ECO:0007669"/>
    <property type="project" value="UniProtKB-SubCell"/>
</dbReference>
<evidence type="ECO:0000256" key="7">
    <source>
        <dbReference type="ARBA" id="ARBA00023237"/>
    </source>
</evidence>
<reference evidence="14" key="1">
    <citation type="submission" date="2022-07" db="EMBL/GenBank/DDBJ databases">
        <title>Characterization of the Novel Bacterium Alteromonas immobilis LMIT006 and Alteromonas gregis LMIT007.</title>
        <authorList>
            <person name="Lin X."/>
        </authorList>
    </citation>
    <scope>NUCLEOTIDE SEQUENCE</scope>
    <source>
        <strain evidence="14">LMIT007</strain>
    </source>
</reference>
<comment type="subcellular location">
    <subcellularLocation>
        <location evidence="1 8">Cell outer membrane</location>
        <topology evidence="1 8">Multi-pass membrane protein</topology>
    </subcellularLocation>
</comment>